<reference evidence="1 2" key="1">
    <citation type="journal article" date="2023" name="bioRxiv">
        <title>An intranuclear bacterial parasite of deep-sea mussels expresses apoptosis inhibitors acquired from its host.</title>
        <authorList>
            <person name="Gonzalez Porras M.A."/>
            <person name="Assie A."/>
            <person name="Tietjen M."/>
            <person name="Violette M."/>
            <person name="Kleiner M."/>
            <person name="Gruber-Vodicka H."/>
            <person name="Dubilier N."/>
            <person name="Leisch N."/>
        </authorList>
    </citation>
    <scope>NUCLEOTIDE SEQUENCE [LARGE SCALE GENOMIC DNA]</scope>
    <source>
        <strain evidence="1">IAP13</strain>
    </source>
</reference>
<name>A0AA90SC76_9GAMM</name>
<dbReference type="AlphaFoldDB" id="A0AA90SC76"/>
<dbReference type="Proteomes" id="UP001178148">
    <property type="component" value="Unassembled WGS sequence"/>
</dbReference>
<gene>
    <name evidence="1" type="ORF">QS748_00245</name>
</gene>
<organism evidence="1 2">
    <name type="scientific">Candidatus Endonucleibacter bathymodioli</name>
    <dbReference type="NCBI Taxonomy" id="539814"/>
    <lineage>
        <taxon>Bacteria</taxon>
        <taxon>Pseudomonadati</taxon>
        <taxon>Pseudomonadota</taxon>
        <taxon>Gammaproteobacteria</taxon>
        <taxon>Oceanospirillales</taxon>
        <taxon>Endozoicomonadaceae</taxon>
        <taxon>Candidatus Endonucleibacter</taxon>
    </lineage>
</organism>
<sequence>MPGGVVGTSSNQTVIDSIIVSNTLIETTESHSSAGAGIGSMSGCSTLRNFHAPNAIVKVFKPFSAAGGVVIGVMDKNTVAHSATVTYTLIEAMDSNSWAAAGSGHMKGMPILTPLTP</sequence>
<dbReference type="EMBL" id="JASXSV010000001">
    <property type="protein sequence ID" value="MDP0587712.1"/>
    <property type="molecule type" value="Genomic_DNA"/>
</dbReference>
<keyword evidence="2" id="KW-1185">Reference proteome</keyword>
<accession>A0AA90SC76</accession>
<evidence type="ECO:0000313" key="1">
    <source>
        <dbReference type="EMBL" id="MDP0587712.1"/>
    </source>
</evidence>
<evidence type="ECO:0000313" key="2">
    <source>
        <dbReference type="Proteomes" id="UP001178148"/>
    </source>
</evidence>
<protein>
    <submittedName>
        <fullName evidence="1">Uncharacterized protein</fullName>
    </submittedName>
</protein>
<proteinExistence type="predicted"/>
<comment type="caution">
    <text evidence="1">The sequence shown here is derived from an EMBL/GenBank/DDBJ whole genome shotgun (WGS) entry which is preliminary data.</text>
</comment>